<dbReference type="Gene3D" id="3.30.420.10">
    <property type="entry name" value="Ribonuclease H-like superfamily/Ribonuclease H"/>
    <property type="match status" value="1"/>
</dbReference>
<keyword evidence="4" id="KW-1185">Reference proteome</keyword>
<dbReference type="AlphaFoldDB" id="A0A484KPX3"/>
<dbReference type="OrthoDB" id="1749249at2759"/>
<feature type="region of interest" description="Disordered" evidence="1">
    <location>
        <begin position="599"/>
        <end position="637"/>
    </location>
</feature>
<feature type="domain" description="Integrase catalytic" evidence="2">
    <location>
        <begin position="317"/>
        <end position="411"/>
    </location>
</feature>
<organism evidence="3 4">
    <name type="scientific">Cuscuta campestris</name>
    <dbReference type="NCBI Taxonomy" id="132261"/>
    <lineage>
        <taxon>Eukaryota</taxon>
        <taxon>Viridiplantae</taxon>
        <taxon>Streptophyta</taxon>
        <taxon>Embryophyta</taxon>
        <taxon>Tracheophyta</taxon>
        <taxon>Spermatophyta</taxon>
        <taxon>Magnoliopsida</taxon>
        <taxon>eudicotyledons</taxon>
        <taxon>Gunneridae</taxon>
        <taxon>Pentapetalae</taxon>
        <taxon>asterids</taxon>
        <taxon>lamiids</taxon>
        <taxon>Solanales</taxon>
        <taxon>Convolvulaceae</taxon>
        <taxon>Cuscuteae</taxon>
        <taxon>Cuscuta</taxon>
        <taxon>Cuscuta subgen. Grammica</taxon>
        <taxon>Cuscuta sect. Cleistogrammica</taxon>
    </lineage>
</organism>
<dbReference type="PANTHER" id="PTHR42648:SF21">
    <property type="entry name" value="CYSTEINE-RICH RLK (RECEPTOR-LIKE PROTEIN KINASE) 8"/>
    <property type="match status" value="1"/>
</dbReference>
<evidence type="ECO:0000256" key="1">
    <source>
        <dbReference type="SAM" id="MobiDB-lite"/>
    </source>
</evidence>
<name>A0A484KPX3_9ASTE</name>
<dbReference type="PROSITE" id="PS50994">
    <property type="entry name" value="INTEGRASE"/>
    <property type="match status" value="1"/>
</dbReference>
<feature type="compositionally biased region" description="Basic and acidic residues" evidence="1">
    <location>
        <begin position="142"/>
        <end position="161"/>
    </location>
</feature>
<reference evidence="3 4" key="1">
    <citation type="submission" date="2018-04" db="EMBL/GenBank/DDBJ databases">
        <authorList>
            <person name="Vogel A."/>
        </authorList>
    </citation>
    <scope>NUCLEOTIDE SEQUENCE [LARGE SCALE GENOMIC DNA]</scope>
</reference>
<dbReference type="GO" id="GO:0015074">
    <property type="term" value="P:DNA integration"/>
    <property type="evidence" value="ECO:0007669"/>
    <property type="project" value="InterPro"/>
</dbReference>
<evidence type="ECO:0000313" key="3">
    <source>
        <dbReference type="EMBL" id="VFQ67773.1"/>
    </source>
</evidence>
<dbReference type="Pfam" id="PF13976">
    <property type="entry name" value="gag_pre-integrs"/>
    <property type="match status" value="1"/>
</dbReference>
<feature type="compositionally biased region" description="Polar residues" evidence="1">
    <location>
        <begin position="606"/>
        <end position="615"/>
    </location>
</feature>
<dbReference type="InterPro" id="IPR001584">
    <property type="entry name" value="Integrase_cat-core"/>
</dbReference>
<dbReference type="InterPro" id="IPR036397">
    <property type="entry name" value="RNaseH_sf"/>
</dbReference>
<accession>A0A484KPX3</accession>
<evidence type="ECO:0000259" key="2">
    <source>
        <dbReference type="PROSITE" id="PS50994"/>
    </source>
</evidence>
<dbReference type="EMBL" id="OOIL02000646">
    <property type="protein sequence ID" value="VFQ67773.1"/>
    <property type="molecule type" value="Genomic_DNA"/>
</dbReference>
<dbReference type="GO" id="GO:0003676">
    <property type="term" value="F:nucleic acid binding"/>
    <property type="evidence" value="ECO:0007669"/>
    <property type="project" value="InterPro"/>
</dbReference>
<dbReference type="SUPFAM" id="SSF53098">
    <property type="entry name" value="Ribonuclease H-like"/>
    <property type="match status" value="1"/>
</dbReference>
<dbReference type="InterPro" id="IPR012337">
    <property type="entry name" value="RNaseH-like_sf"/>
</dbReference>
<dbReference type="InterPro" id="IPR039537">
    <property type="entry name" value="Retrotran_Ty1/copia-like"/>
</dbReference>
<evidence type="ECO:0000313" key="4">
    <source>
        <dbReference type="Proteomes" id="UP000595140"/>
    </source>
</evidence>
<dbReference type="Proteomes" id="UP000595140">
    <property type="component" value="Unassembled WGS sequence"/>
</dbReference>
<dbReference type="Pfam" id="PF00665">
    <property type="entry name" value="rve"/>
    <property type="match status" value="1"/>
</dbReference>
<feature type="region of interest" description="Disordered" evidence="1">
    <location>
        <begin position="142"/>
        <end position="167"/>
    </location>
</feature>
<proteinExistence type="predicted"/>
<gene>
    <name evidence="3" type="ORF">CCAM_LOCUS9549</name>
</gene>
<sequence length="902" mass="102972">MVNNMDHGLPKFSLLGYDDWKIMMEAHHYALHDCMWMVLEEGPLKIQMENPERDPNNPDQGLGKLCERSEDLKNPKIEVLLEKFKNFKMLPGESFDLLDERFHKILNDLALLNHVLFPKEKNVRKPGHWRSACPYPKVEKYEEGERNEKKEKTMVAAKSDESSNSSSDEEALVCMERRIEKSNHEDRSTMLEDETLCLIAKDDVDEEKATKYPGYSLEFCKDMVSLKSISTNEVILTGKRIRNIYEVMWEKVKEAYLISKGDTNLLRLWHKRLSHLNFDTRNKLSKEGLVEGLPKVVYKNESICDACKKGKQVKSTFKAKPAHSTTRILSLIHMDLFGPVTPISLSGKQYVLVVVDDYSRYTWTIFLNSKKETKGKLTNCMKLIQNQATQTIQKIRSDQGTEFLNEIIIHYFDKPSKHDHEVLDLSDKDKEVNEGDRMKPMEFIPFGSLPLKTSRRNPDSYWAEPTEIHVQPSETPNLSHGDNSGNAKKGDLKNDYELLLELIIGCLECDYGGHADDITQERAFIINSLISKTQVNWAKHFFNSITKHIGQPGHKFLFQGLYIGYVLECLKVAADGMKYEERFWLYYLSIKGESKASSVAKEEGSSNEVHSTTLKKASKKKQVASTSPSAEEPQNLERTSESLLLEYQSTSPPPEYEVDDEDTTVFKSIFSNPARNTQGGEDAEIANMEVTAETPITIIEHHNEEVVRDSLSQHISNYKDEEAEEESFKTSKIGEEDAGNEEKAESLQCFHSLPPPYQCFTQGYLKVLAENQKEHFRLLKGMTTFTPGHKLDVTLQYTNLPENPRKPIQVTQGEASYIPTHLQLSDILLGAQQSNPELSLEHLSNNQFDGTEAIGTDVLHFINEGQHKERMENLKRIRAECGLIQGLGAASESSRPYKRRKT</sequence>
<dbReference type="PANTHER" id="PTHR42648">
    <property type="entry name" value="TRANSPOSASE, PUTATIVE-RELATED"/>
    <property type="match status" value="1"/>
</dbReference>
<dbReference type="InterPro" id="IPR025724">
    <property type="entry name" value="GAG-pre-integrase_dom"/>
</dbReference>
<protein>
    <recommendedName>
        <fullName evidence="2">Integrase catalytic domain-containing protein</fullName>
    </recommendedName>
</protein>